<protein>
    <submittedName>
        <fullName evidence="2">Putative nodulation protein n, maoc family</fullName>
    </submittedName>
</protein>
<dbReference type="PANTHER" id="PTHR42993">
    <property type="entry name" value="MAOC-LIKE DEHYDRATASE DOMAIN-CONTAINING PROTEIN"/>
    <property type="match status" value="1"/>
</dbReference>
<dbReference type="InterPro" id="IPR039375">
    <property type="entry name" value="NodN-like"/>
</dbReference>
<comment type="caution">
    <text evidence="2">The sequence shown here is derived from an EMBL/GenBank/DDBJ whole genome shotgun (WGS) entry which is preliminary data.</text>
</comment>
<feature type="domain" description="MaoC-like" evidence="1">
    <location>
        <begin position="12"/>
        <end position="129"/>
    </location>
</feature>
<reference evidence="2" key="1">
    <citation type="journal article" date="2015" name="Proc. Natl. Acad. Sci. U.S.A.">
        <title>Networks of energetic and metabolic interactions define dynamics in microbial communities.</title>
        <authorList>
            <person name="Embree M."/>
            <person name="Liu J.K."/>
            <person name="Al-Bassam M.M."/>
            <person name="Zengler K."/>
        </authorList>
    </citation>
    <scope>NUCLEOTIDE SEQUENCE</scope>
</reference>
<dbReference type="AlphaFoldDB" id="A0A0W8FKM0"/>
<dbReference type="InterPro" id="IPR029069">
    <property type="entry name" value="HotDog_dom_sf"/>
</dbReference>
<evidence type="ECO:0000259" key="1">
    <source>
        <dbReference type="Pfam" id="PF01575"/>
    </source>
</evidence>
<dbReference type="InterPro" id="IPR002539">
    <property type="entry name" value="MaoC-like_dom"/>
</dbReference>
<accession>A0A0W8FKM0</accession>
<dbReference type="SUPFAM" id="SSF54637">
    <property type="entry name" value="Thioesterase/thiol ester dehydrase-isomerase"/>
    <property type="match status" value="1"/>
</dbReference>
<gene>
    <name evidence="2" type="ORF">ASZ90_008787</name>
</gene>
<dbReference type="Pfam" id="PF01575">
    <property type="entry name" value="MaoC_dehydratas"/>
    <property type="match status" value="1"/>
</dbReference>
<sequence length="152" mass="16884">MFELVPVEKLKKMIGQDNGTSDWILIDQERVNRFADATDDHQWIHVDVEQAKHGPFGGTIAHGFLILSLTALFGSSGKYLPEGMKMVLNYGLNKVRFITPVPVGSRVRSKMTISGVEEKDPGRLLVTTTHTIEIEGQNKPACIAETLAMFMI</sequence>
<dbReference type="Gene3D" id="3.10.129.10">
    <property type="entry name" value="Hotdog Thioesterase"/>
    <property type="match status" value="1"/>
</dbReference>
<dbReference type="CDD" id="cd03450">
    <property type="entry name" value="NodN"/>
    <property type="match status" value="1"/>
</dbReference>
<dbReference type="PANTHER" id="PTHR42993:SF1">
    <property type="entry name" value="MAOC-LIKE DEHYDRATASE DOMAIN-CONTAINING PROTEIN"/>
    <property type="match status" value="1"/>
</dbReference>
<organism evidence="2">
    <name type="scientific">hydrocarbon metagenome</name>
    <dbReference type="NCBI Taxonomy" id="938273"/>
    <lineage>
        <taxon>unclassified sequences</taxon>
        <taxon>metagenomes</taxon>
        <taxon>ecological metagenomes</taxon>
    </lineage>
</organism>
<name>A0A0W8FKM0_9ZZZZ</name>
<proteinExistence type="predicted"/>
<evidence type="ECO:0000313" key="2">
    <source>
        <dbReference type="EMBL" id="KUG21431.1"/>
    </source>
</evidence>
<dbReference type="EMBL" id="LNQE01001062">
    <property type="protein sequence ID" value="KUG21431.1"/>
    <property type="molecule type" value="Genomic_DNA"/>
</dbReference>